<feature type="chain" id="PRO_5025449738" description="Insulin-like domain-containing protein" evidence="6">
    <location>
        <begin position="22"/>
        <end position="102"/>
    </location>
</feature>
<dbReference type="GO" id="GO:0005179">
    <property type="term" value="F:hormone activity"/>
    <property type="evidence" value="ECO:0007669"/>
    <property type="project" value="UniProtKB-KW"/>
</dbReference>
<dbReference type="AlphaFoldDB" id="A0A667YUP5"/>
<dbReference type="SUPFAM" id="SSF56994">
    <property type="entry name" value="Insulin-like"/>
    <property type="match status" value="1"/>
</dbReference>
<evidence type="ECO:0000256" key="4">
    <source>
        <dbReference type="ARBA" id="ARBA00022702"/>
    </source>
</evidence>
<evidence type="ECO:0000256" key="6">
    <source>
        <dbReference type="SAM" id="SignalP"/>
    </source>
</evidence>
<proteinExistence type="predicted"/>
<dbReference type="SMART" id="SM00078">
    <property type="entry name" value="IlGF"/>
    <property type="match status" value="1"/>
</dbReference>
<evidence type="ECO:0000313" key="8">
    <source>
        <dbReference type="Ensembl" id="ENSMMDP00005027534.1"/>
    </source>
</evidence>
<keyword evidence="6" id="KW-0732">Signal</keyword>
<dbReference type="InParanoid" id="A0A667YUP5"/>
<dbReference type="GO" id="GO:0005576">
    <property type="term" value="C:extracellular region"/>
    <property type="evidence" value="ECO:0007669"/>
    <property type="project" value="UniProtKB-SubCell"/>
</dbReference>
<dbReference type="PANTHER" id="PTHR20968:SF2">
    <property type="entry name" value="INSULIN-LIKE PEPTIDE INSL5"/>
    <property type="match status" value="1"/>
</dbReference>
<keyword evidence="9" id="KW-1185">Reference proteome</keyword>
<evidence type="ECO:0000313" key="9">
    <source>
        <dbReference type="Proteomes" id="UP000472263"/>
    </source>
</evidence>
<protein>
    <recommendedName>
        <fullName evidence="7">Insulin-like domain-containing protein</fullName>
    </recommendedName>
</protein>
<dbReference type="Ensembl" id="ENSMMDT00005028180.1">
    <property type="protein sequence ID" value="ENSMMDP00005027534.1"/>
    <property type="gene ID" value="ENSMMDG00005013186.1"/>
</dbReference>
<reference evidence="8" key="1">
    <citation type="submission" date="2019-06" db="EMBL/GenBank/DDBJ databases">
        <authorList>
            <consortium name="Wellcome Sanger Institute Data Sharing"/>
        </authorList>
    </citation>
    <scope>NUCLEOTIDE SEQUENCE [LARGE SCALE GENOMIC DNA]</scope>
</reference>
<sequence>MRSLVLLVMLLCVLCVAEIHTEGNTQGLRLCGRAFLRAVVYTCGGSRWRRLMAEEETPPDSHLQRNRDVMPVAERRRRELTQALSAVCCQLGCQKNDISILC</sequence>
<evidence type="ECO:0000256" key="3">
    <source>
        <dbReference type="ARBA" id="ARBA00022525"/>
    </source>
</evidence>
<feature type="signal peptide" evidence="6">
    <location>
        <begin position="1"/>
        <end position="21"/>
    </location>
</feature>
<dbReference type="InterPro" id="IPR051777">
    <property type="entry name" value="Insulin-like_neuro_ligands"/>
</dbReference>
<dbReference type="Proteomes" id="UP000472263">
    <property type="component" value="Chromosome 17"/>
</dbReference>
<evidence type="ECO:0000256" key="5">
    <source>
        <dbReference type="ARBA" id="ARBA00023157"/>
    </source>
</evidence>
<dbReference type="GeneTree" id="ENSGT00940000169307"/>
<dbReference type="PANTHER" id="PTHR20968">
    <property type="entry name" value="ILGF DOMAIN-CONTAINING PROTEIN"/>
    <property type="match status" value="1"/>
</dbReference>
<name>A0A667YUP5_9TELE</name>
<evidence type="ECO:0000256" key="2">
    <source>
        <dbReference type="ARBA" id="ARBA00011207"/>
    </source>
</evidence>
<comment type="subcellular location">
    <subcellularLocation>
        <location evidence="1">Secreted</location>
    </subcellularLocation>
</comment>
<dbReference type="GO" id="GO:0001664">
    <property type="term" value="F:G protein-coupled receptor binding"/>
    <property type="evidence" value="ECO:0007669"/>
    <property type="project" value="TreeGrafter"/>
</dbReference>
<reference evidence="8" key="2">
    <citation type="submission" date="2025-08" db="UniProtKB">
        <authorList>
            <consortium name="Ensembl"/>
        </authorList>
    </citation>
    <scope>IDENTIFICATION</scope>
</reference>
<dbReference type="CDD" id="cd04365">
    <property type="entry name" value="IlGF_relaxin_like"/>
    <property type="match status" value="1"/>
</dbReference>
<accession>A0A667YUP5</accession>
<reference evidence="8" key="3">
    <citation type="submission" date="2025-09" db="UniProtKB">
        <authorList>
            <consortium name="Ensembl"/>
        </authorList>
    </citation>
    <scope>IDENTIFICATION</scope>
</reference>
<organism evidence="8 9">
    <name type="scientific">Myripristis murdjan</name>
    <name type="common">pinecone soldierfish</name>
    <dbReference type="NCBI Taxonomy" id="586833"/>
    <lineage>
        <taxon>Eukaryota</taxon>
        <taxon>Metazoa</taxon>
        <taxon>Chordata</taxon>
        <taxon>Craniata</taxon>
        <taxon>Vertebrata</taxon>
        <taxon>Euteleostomi</taxon>
        <taxon>Actinopterygii</taxon>
        <taxon>Neopterygii</taxon>
        <taxon>Teleostei</taxon>
        <taxon>Neoteleostei</taxon>
        <taxon>Acanthomorphata</taxon>
        <taxon>Holocentriformes</taxon>
        <taxon>Holocentridae</taxon>
        <taxon>Myripristis</taxon>
    </lineage>
</organism>
<keyword evidence="5" id="KW-1015">Disulfide bond</keyword>
<dbReference type="InterPro" id="IPR036438">
    <property type="entry name" value="Insulin-like_sf"/>
</dbReference>
<comment type="subunit">
    <text evidence="2">Heterodimer of a B chain and an A chain linked by two disulfide bonds.</text>
</comment>
<keyword evidence="4" id="KW-0372">Hormone</keyword>
<feature type="domain" description="Insulin-like" evidence="7">
    <location>
        <begin position="28"/>
        <end position="102"/>
    </location>
</feature>
<evidence type="ECO:0000259" key="7">
    <source>
        <dbReference type="SMART" id="SM00078"/>
    </source>
</evidence>
<dbReference type="InterPro" id="IPR016179">
    <property type="entry name" value="Insulin-like"/>
</dbReference>
<keyword evidence="3" id="KW-0964">Secreted</keyword>
<evidence type="ECO:0000256" key="1">
    <source>
        <dbReference type="ARBA" id="ARBA00004613"/>
    </source>
</evidence>